<accession>A0A1M6FD52</accession>
<dbReference type="PANTHER" id="PTHR35813">
    <property type="entry name" value="INNER MEMBRANE PROTEIN YBAN"/>
    <property type="match status" value="1"/>
</dbReference>
<dbReference type="InterPro" id="IPR007401">
    <property type="entry name" value="DUF454"/>
</dbReference>
<reference evidence="2 3" key="1">
    <citation type="submission" date="2016-11" db="EMBL/GenBank/DDBJ databases">
        <authorList>
            <person name="Jaros S."/>
            <person name="Januszkiewicz K."/>
            <person name="Wedrychowicz H."/>
        </authorList>
    </citation>
    <scope>NUCLEOTIDE SEQUENCE [LARGE SCALE GENOMIC DNA]</scope>
    <source>
        <strain evidence="2 3">DSM 21864</strain>
    </source>
</reference>
<keyword evidence="1" id="KW-1133">Transmembrane helix</keyword>
<dbReference type="PIRSF" id="PIRSF016789">
    <property type="entry name" value="DUF454"/>
    <property type="match status" value="1"/>
</dbReference>
<name>A0A1M6FD52_9CLOT</name>
<evidence type="ECO:0000313" key="2">
    <source>
        <dbReference type="EMBL" id="SHI95684.1"/>
    </source>
</evidence>
<keyword evidence="1" id="KW-0472">Membrane</keyword>
<organism evidence="2 3">
    <name type="scientific">Clostridium amylolyticum</name>
    <dbReference type="NCBI Taxonomy" id="1121298"/>
    <lineage>
        <taxon>Bacteria</taxon>
        <taxon>Bacillati</taxon>
        <taxon>Bacillota</taxon>
        <taxon>Clostridia</taxon>
        <taxon>Eubacteriales</taxon>
        <taxon>Clostridiaceae</taxon>
        <taxon>Clostridium</taxon>
    </lineage>
</organism>
<dbReference type="RefSeq" id="WP_073005830.1">
    <property type="nucleotide sequence ID" value="NZ_FQZO01000002.1"/>
</dbReference>
<dbReference type="STRING" id="1121298.SAMN05444401_1900"/>
<gene>
    <name evidence="2" type="ORF">SAMN05444401_1900</name>
</gene>
<feature type="transmembrane region" description="Helical" evidence="1">
    <location>
        <begin position="6"/>
        <end position="39"/>
    </location>
</feature>
<evidence type="ECO:0008006" key="4">
    <source>
        <dbReference type="Google" id="ProtNLM"/>
    </source>
</evidence>
<dbReference type="PANTHER" id="PTHR35813:SF1">
    <property type="entry name" value="INNER MEMBRANE PROTEIN YBAN"/>
    <property type="match status" value="1"/>
</dbReference>
<keyword evidence="3" id="KW-1185">Reference proteome</keyword>
<dbReference type="EMBL" id="FQZO01000002">
    <property type="protein sequence ID" value="SHI95684.1"/>
    <property type="molecule type" value="Genomic_DNA"/>
</dbReference>
<keyword evidence="1" id="KW-0812">Transmembrane</keyword>
<proteinExistence type="predicted"/>
<feature type="transmembrane region" description="Helical" evidence="1">
    <location>
        <begin position="97"/>
        <end position="113"/>
    </location>
</feature>
<dbReference type="Proteomes" id="UP000184080">
    <property type="component" value="Unassembled WGS sequence"/>
</dbReference>
<evidence type="ECO:0000256" key="1">
    <source>
        <dbReference type="SAM" id="Phobius"/>
    </source>
</evidence>
<sequence length="118" mass="13702">MKYIWIILGFLSFGIGAVGVIIPILPTAPFLLLSSFCFAKGSSKFHNWFLTTKLYKKHLHDFVQSKAMTLKTKISLLSFASFMLLVSFFILNNIYGRIFIIIIIIIKYYYFIFKIKTI</sequence>
<feature type="transmembrane region" description="Helical" evidence="1">
    <location>
        <begin position="74"/>
        <end position="91"/>
    </location>
</feature>
<dbReference type="Pfam" id="PF04304">
    <property type="entry name" value="DUF454"/>
    <property type="match status" value="1"/>
</dbReference>
<dbReference type="GO" id="GO:0005886">
    <property type="term" value="C:plasma membrane"/>
    <property type="evidence" value="ECO:0007669"/>
    <property type="project" value="TreeGrafter"/>
</dbReference>
<dbReference type="AlphaFoldDB" id="A0A1M6FD52"/>
<evidence type="ECO:0000313" key="3">
    <source>
        <dbReference type="Proteomes" id="UP000184080"/>
    </source>
</evidence>
<protein>
    <recommendedName>
        <fullName evidence="4">Inner membrane protein</fullName>
    </recommendedName>
</protein>
<dbReference type="OrthoDB" id="5690292at2"/>